<keyword evidence="1" id="KW-1133">Transmembrane helix</keyword>
<reference evidence="2 3" key="1">
    <citation type="submission" date="2021-06" db="EMBL/GenBank/DDBJ databases">
        <authorList>
            <person name="Palmer J.M."/>
        </authorList>
    </citation>
    <scope>NUCLEOTIDE SEQUENCE [LARGE SCALE GENOMIC DNA]</scope>
    <source>
        <strain evidence="2 3">XC_2019</strain>
        <tissue evidence="2">Muscle</tissue>
    </source>
</reference>
<gene>
    <name evidence="2" type="ORF">XENOCAPTIV_011267</name>
</gene>
<evidence type="ECO:0008006" key="4">
    <source>
        <dbReference type="Google" id="ProtNLM"/>
    </source>
</evidence>
<evidence type="ECO:0000313" key="3">
    <source>
        <dbReference type="Proteomes" id="UP001434883"/>
    </source>
</evidence>
<organism evidence="2 3">
    <name type="scientific">Xenoophorus captivus</name>
    <dbReference type="NCBI Taxonomy" id="1517983"/>
    <lineage>
        <taxon>Eukaryota</taxon>
        <taxon>Metazoa</taxon>
        <taxon>Chordata</taxon>
        <taxon>Craniata</taxon>
        <taxon>Vertebrata</taxon>
        <taxon>Euteleostomi</taxon>
        <taxon>Actinopterygii</taxon>
        <taxon>Neopterygii</taxon>
        <taxon>Teleostei</taxon>
        <taxon>Neoteleostei</taxon>
        <taxon>Acanthomorphata</taxon>
        <taxon>Ovalentaria</taxon>
        <taxon>Atherinomorphae</taxon>
        <taxon>Cyprinodontiformes</taxon>
        <taxon>Goodeidae</taxon>
        <taxon>Xenoophorus</taxon>
    </lineage>
</organism>
<keyword evidence="1" id="KW-0472">Membrane</keyword>
<accession>A0ABV0QHP5</accession>
<dbReference type="Proteomes" id="UP001434883">
    <property type="component" value="Unassembled WGS sequence"/>
</dbReference>
<feature type="transmembrane region" description="Helical" evidence="1">
    <location>
        <begin position="12"/>
        <end position="34"/>
    </location>
</feature>
<keyword evidence="1" id="KW-0812">Transmembrane</keyword>
<name>A0ABV0QHP5_9TELE</name>
<dbReference type="EMBL" id="JAHRIN010010819">
    <property type="protein sequence ID" value="MEQ2195344.1"/>
    <property type="molecule type" value="Genomic_DNA"/>
</dbReference>
<feature type="transmembrane region" description="Helical" evidence="1">
    <location>
        <begin position="79"/>
        <end position="97"/>
    </location>
</feature>
<comment type="caution">
    <text evidence="2">The sequence shown here is derived from an EMBL/GenBank/DDBJ whole genome shotgun (WGS) entry which is preliminary data.</text>
</comment>
<evidence type="ECO:0000256" key="1">
    <source>
        <dbReference type="SAM" id="Phobius"/>
    </source>
</evidence>
<evidence type="ECO:0000313" key="2">
    <source>
        <dbReference type="EMBL" id="MEQ2195344.1"/>
    </source>
</evidence>
<protein>
    <recommendedName>
        <fullName evidence="4">Secreted protein</fullName>
    </recommendedName>
</protein>
<proteinExistence type="predicted"/>
<keyword evidence="3" id="KW-1185">Reference proteome</keyword>
<sequence length="103" mass="11705">MGSSVWCRLLHVCEVLFCLFVALSFTSVSIYQFLGLVPEGLVSWSSSRESGFSCLVWVYSDWNQFSLTLRFINFSESELISLCSVWVFYVTVLMCCFSPDPAV</sequence>